<dbReference type="NCBIfam" id="TIGR00195">
    <property type="entry name" value="exoDNase_III"/>
    <property type="match status" value="1"/>
</dbReference>
<feature type="binding site" evidence="6">
    <location>
        <position position="260"/>
    </location>
    <ligand>
        <name>Mg(2+)</name>
        <dbReference type="ChEBI" id="CHEBI:18420"/>
        <label>1</label>
    </ligand>
</feature>
<dbReference type="FunFam" id="3.60.10.10:FF:000026">
    <property type="entry name" value="Exodeoxyribonuclease III"/>
    <property type="match status" value="1"/>
</dbReference>
<dbReference type="EC" id="3.1.11.2" evidence="9"/>
<keyword evidence="3 9" id="KW-0378">Hydrolase</keyword>
<dbReference type="GO" id="GO:0003677">
    <property type="term" value="F:DNA binding"/>
    <property type="evidence" value="ECO:0007669"/>
    <property type="project" value="InterPro"/>
</dbReference>
<feature type="site" description="Interaction with DNA substrate" evidence="7">
    <location>
        <position position="261"/>
    </location>
</feature>
<evidence type="ECO:0000259" key="8">
    <source>
        <dbReference type="Pfam" id="PF03372"/>
    </source>
</evidence>
<dbReference type="InterPro" id="IPR036691">
    <property type="entry name" value="Endo/exonu/phosph_ase_sf"/>
</dbReference>
<dbReference type="AlphaFoldDB" id="A0A8J7PNN9"/>
<feature type="active site" evidence="5">
    <location>
        <position position="124"/>
    </location>
</feature>
<protein>
    <submittedName>
        <fullName evidence="9">Exodeoxyribonuclease III</fullName>
        <ecNumber evidence="9">3.1.11.2</ecNumber>
    </submittedName>
</protein>
<dbReference type="NCBIfam" id="TIGR00633">
    <property type="entry name" value="xth"/>
    <property type="match status" value="1"/>
</dbReference>
<dbReference type="PANTHER" id="PTHR22748">
    <property type="entry name" value="AP ENDONUCLEASE"/>
    <property type="match status" value="1"/>
</dbReference>
<feature type="binding site" evidence="6">
    <location>
        <position position="164"/>
    </location>
    <ligand>
        <name>Mg(2+)</name>
        <dbReference type="ChEBI" id="CHEBI:18420"/>
        <label>1</label>
    </ligand>
</feature>
<dbReference type="CDD" id="cd09085">
    <property type="entry name" value="Mth212-like_AP-endo"/>
    <property type="match status" value="1"/>
</dbReference>
<name>A0A8J7PNN9_9BACT</name>
<dbReference type="GO" id="GO:0006284">
    <property type="term" value="P:base-excision repair"/>
    <property type="evidence" value="ECO:0007669"/>
    <property type="project" value="TreeGrafter"/>
</dbReference>
<feature type="site" description="Transition state stabilizer" evidence="7">
    <location>
        <position position="166"/>
    </location>
</feature>
<dbReference type="Gene3D" id="3.60.10.10">
    <property type="entry name" value="Endonuclease/exonuclease/phosphatase"/>
    <property type="match status" value="1"/>
</dbReference>
<dbReference type="InterPro" id="IPR004808">
    <property type="entry name" value="AP_endonuc_1"/>
</dbReference>
<dbReference type="PROSITE" id="PS51435">
    <property type="entry name" value="AP_NUCLEASE_F1_4"/>
    <property type="match status" value="1"/>
</dbReference>
<dbReference type="PANTHER" id="PTHR22748:SF6">
    <property type="entry name" value="DNA-(APURINIC OR APYRIMIDINIC SITE) ENDONUCLEASE"/>
    <property type="match status" value="1"/>
</dbReference>
<dbReference type="GO" id="GO:0008311">
    <property type="term" value="F:double-stranded DNA 3'-5' DNA exonuclease activity"/>
    <property type="evidence" value="ECO:0007669"/>
    <property type="project" value="UniProtKB-EC"/>
</dbReference>
<evidence type="ECO:0000313" key="9">
    <source>
        <dbReference type="EMBL" id="MBN8661397.1"/>
    </source>
</evidence>
<keyword evidence="6" id="KW-0464">Manganese</keyword>
<reference evidence="9" key="1">
    <citation type="submission" date="2021-02" db="EMBL/GenBank/DDBJ databases">
        <title>Genome-Resolved Metagenomics of a Microbial Community Performing Photosynthetic Biological Nutrient Removal.</title>
        <authorList>
            <person name="Mcdaniel E.A."/>
        </authorList>
    </citation>
    <scope>NUCLEOTIDE SEQUENCE</scope>
    <source>
        <strain evidence="9">UWPOB_OBS1</strain>
    </source>
</reference>
<keyword evidence="2 6" id="KW-0479">Metal-binding</keyword>
<keyword evidence="4 6" id="KW-0460">Magnesium</keyword>
<feature type="binding site" evidence="6">
    <location>
        <position position="261"/>
    </location>
    <ligand>
        <name>Mg(2+)</name>
        <dbReference type="ChEBI" id="CHEBI:18420"/>
        <label>1</label>
    </ligand>
</feature>
<dbReference type="Proteomes" id="UP000664277">
    <property type="component" value="Unassembled WGS sequence"/>
</dbReference>
<dbReference type="GO" id="GO:0008081">
    <property type="term" value="F:phosphoric diester hydrolase activity"/>
    <property type="evidence" value="ECO:0007669"/>
    <property type="project" value="TreeGrafter"/>
</dbReference>
<evidence type="ECO:0000256" key="3">
    <source>
        <dbReference type="ARBA" id="ARBA00022801"/>
    </source>
</evidence>
<comment type="similarity">
    <text evidence="1">Belongs to the DNA repair enzymes AP/ExoA family.</text>
</comment>
<evidence type="ECO:0000256" key="5">
    <source>
        <dbReference type="PIRSR" id="PIRSR604808-1"/>
    </source>
</evidence>
<dbReference type="Pfam" id="PF03372">
    <property type="entry name" value="Exo_endo_phos"/>
    <property type="match status" value="1"/>
</dbReference>
<evidence type="ECO:0000256" key="1">
    <source>
        <dbReference type="ARBA" id="ARBA00007092"/>
    </source>
</evidence>
<dbReference type="SUPFAM" id="SSF56219">
    <property type="entry name" value="DNase I-like"/>
    <property type="match status" value="1"/>
</dbReference>
<proteinExistence type="inferred from homology"/>
<dbReference type="EMBL" id="JAFLCK010000019">
    <property type="protein sequence ID" value="MBN8661397.1"/>
    <property type="molecule type" value="Genomic_DNA"/>
</dbReference>
<feature type="active site" description="Proton acceptor" evidence="5">
    <location>
        <position position="261"/>
    </location>
</feature>
<comment type="cofactor">
    <cofactor evidence="6">
        <name>Mg(2+)</name>
        <dbReference type="ChEBI" id="CHEBI:18420"/>
    </cofactor>
    <cofactor evidence="6">
        <name>Mn(2+)</name>
        <dbReference type="ChEBI" id="CHEBI:29035"/>
    </cofactor>
    <text evidence="6">Probably binds two magnesium or manganese ions per subunit.</text>
</comment>
<sequence length="270" mass="31155">MPEPSPVMFYNLTMSKLKLTSWNVNGIRAVSKKGFFDWFETFKPDVLGLQETKISADQLTPELTERKGYKSFFAHAERRGYSGVGIYTKIEPISVQEGFGVKRFDDEGRTLVADYGDFLLANIYFPNGAANEDRLAYKMDFYTEFLKWAKKQTKAGKKLIVCGDFNTAHKPIDLARPKENEKISGFLPEERDWMDKYVKAGNIDTFREFDQGKDKYTWWHMRTNARERNVGWRIDYFFVNELLKDQISGAGILADVMGSDHCPVTLDLKV</sequence>
<evidence type="ECO:0000256" key="6">
    <source>
        <dbReference type="PIRSR" id="PIRSR604808-2"/>
    </source>
</evidence>
<feature type="binding site" evidence="6">
    <location>
        <position position="23"/>
    </location>
    <ligand>
        <name>Mg(2+)</name>
        <dbReference type="ChEBI" id="CHEBI:18420"/>
        <label>1</label>
    </ligand>
</feature>
<dbReference type="GO" id="GO:0046872">
    <property type="term" value="F:metal ion binding"/>
    <property type="evidence" value="ECO:0007669"/>
    <property type="project" value="UniProtKB-KW"/>
</dbReference>
<dbReference type="InterPro" id="IPR005135">
    <property type="entry name" value="Endo/exonuclease/phosphatase"/>
</dbReference>
<comment type="caution">
    <text evidence="9">The sequence shown here is derived from an EMBL/GenBank/DDBJ whole genome shotgun (WGS) entry which is preliminary data.</text>
</comment>
<dbReference type="GO" id="GO:0003906">
    <property type="term" value="F:DNA-(apurinic or apyrimidinic site) endonuclease activity"/>
    <property type="evidence" value="ECO:0007669"/>
    <property type="project" value="TreeGrafter"/>
</dbReference>
<dbReference type="PROSITE" id="PS00726">
    <property type="entry name" value="AP_NUCLEASE_F1_1"/>
    <property type="match status" value="1"/>
</dbReference>
<feature type="binding site" evidence="6">
    <location>
        <position position="51"/>
    </location>
    <ligand>
        <name>Mg(2+)</name>
        <dbReference type="ChEBI" id="CHEBI:18420"/>
        <label>1</label>
    </ligand>
</feature>
<evidence type="ECO:0000256" key="2">
    <source>
        <dbReference type="ARBA" id="ARBA00022723"/>
    </source>
</evidence>
<feature type="active site" description="Proton donor/acceptor" evidence="5">
    <location>
        <position position="164"/>
    </location>
</feature>
<dbReference type="InterPro" id="IPR020847">
    <property type="entry name" value="AP_endonuclease_F1_BS"/>
</dbReference>
<feature type="site" description="Important for catalytic activity" evidence="7">
    <location>
        <position position="235"/>
    </location>
</feature>
<gene>
    <name evidence="9" type="primary">xth</name>
    <name evidence="9" type="ORF">J0M35_13610</name>
</gene>
<evidence type="ECO:0000313" key="10">
    <source>
        <dbReference type="Proteomes" id="UP000664277"/>
    </source>
</evidence>
<feature type="domain" description="Endonuclease/exonuclease/phosphatase" evidence="8">
    <location>
        <begin position="21"/>
        <end position="261"/>
    </location>
</feature>
<organism evidence="9 10">
    <name type="scientific">Candidatus Obscuribacter phosphatis</name>
    <dbReference type="NCBI Taxonomy" id="1906157"/>
    <lineage>
        <taxon>Bacteria</taxon>
        <taxon>Bacillati</taxon>
        <taxon>Candidatus Melainabacteria</taxon>
        <taxon>Candidatus Obscuribacterales</taxon>
        <taxon>Candidatus Obscuribacteraceae</taxon>
        <taxon>Candidatus Obscuribacter</taxon>
    </lineage>
</organism>
<evidence type="ECO:0000256" key="4">
    <source>
        <dbReference type="ARBA" id="ARBA00022842"/>
    </source>
</evidence>
<evidence type="ECO:0000256" key="7">
    <source>
        <dbReference type="PIRSR" id="PIRSR604808-3"/>
    </source>
</evidence>
<feature type="binding site" evidence="6">
    <location>
        <position position="166"/>
    </location>
    <ligand>
        <name>Mg(2+)</name>
        <dbReference type="ChEBI" id="CHEBI:18420"/>
        <label>1</label>
    </ligand>
</feature>
<accession>A0A8J7PNN9</accession>